<sequence length="606" mass="63282">MKKITLLLALLISSIGFSQDLLLGFESGESGGLTGAFGGGAYTVESGTGTNTTQVAKIVADSAGEVWQGTNLALTSNVNLSGTQTMTIDVKSSTAVSFLVKINGGVNGAAEAAAAVTHNGDGTWQTLSFTFNTALDGKAAAANGEYANFVIHAYWASSATGFGDVTKDERTFYVDNIKGPKATVPPPASETLLGFESGESGGLTGAFGGGAYTVEAGTGTNTTQVAKIVADSAGEVWQGTNLALTSNVDLSGTQTMTIDVKSSTAISFLVKVNGGLSGAAEAAAAITHNGDGTWQTLSFTFNTALDGKAATANGQYANFVIHAYWAAGVTGFGDVTKDERTFYVDNIKGPKAGAAPMDPEPTDAPATPPSFSASNVISLYSEAYTASATLSNVSWDDSVFEEVTIAGNKVLKVTGTNFVGMDLDQYLNASSMTHLHMDYWIAKDFQAGQVMNPKLSNHAAQAGETSAIDISNPINSQDEVKNWQSKDFELNGDRGAIKQFLITQAGFSGVYYLDNVYLYVSGTASTENNKTLGFAMYPNPAKNQLTISAKESISRADLFNVLGRKVKSFAVNSTNKTLDISDLSSGIYLVKYESAGKVGTAKFIKQ</sequence>
<feature type="signal peptide" evidence="2">
    <location>
        <begin position="1"/>
        <end position="18"/>
    </location>
</feature>
<accession>A0A2U2J9F5</accession>
<evidence type="ECO:0000313" key="4">
    <source>
        <dbReference type="EMBL" id="PWG04954.1"/>
    </source>
</evidence>
<keyword evidence="1 2" id="KW-0732">Signal</keyword>
<feature type="domain" description="Secretion system C-terminal sorting" evidence="3">
    <location>
        <begin position="536"/>
        <end position="604"/>
    </location>
</feature>
<evidence type="ECO:0000256" key="1">
    <source>
        <dbReference type="ARBA" id="ARBA00022729"/>
    </source>
</evidence>
<dbReference type="EMBL" id="QFFG01000004">
    <property type="protein sequence ID" value="PWG04954.1"/>
    <property type="molecule type" value="Genomic_DNA"/>
</dbReference>
<dbReference type="Pfam" id="PF18962">
    <property type="entry name" value="Por_Secre_tail"/>
    <property type="match status" value="1"/>
</dbReference>
<evidence type="ECO:0000259" key="3">
    <source>
        <dbReference type="Pfam" id="PF18962"/>
    </source>
</evidence>
<dbReference type="AlphaFoldDB" id="A0A2U2J9F5"/>
<proteinExistence type="predicted"/>
<dbReference type="OrthoDB" id="5381604at2"/>
<dbReference type="NCBIfam" id="TIGR04183">
    <property type="entry name" value="Por_Secre_tail"/>
    <property type="match status" value="1"/>
</dbReference>
<comment type="caution">
    <text evidence="4">The sequence shown here is derived from an EMBL/GenBank/DDBJ whole genome shotgun (WGS) entry which is preliminary data.</text>
</comment>
<reference evidence="4 5" key="1">
    <citation type="submission" date="2018-05" db="EMBL/GenBank/DDBJ databases">
        <title>Polaribacter aquimarinus sp. nov., isolated from sediment in a sediment of sea.</title>
        <authorList>
            <person name="Lu D."/>
        </authorList>
    </citation>
    <scope>NUCLEOTIDE SEQUENCE [LARGE SCALE GENOMIC DNA]</scope>
    <source>
        <strain evidence="4 5">ZY113</strain>
    </source>
</reference>
<evidence type="ECO:0000256" key="2">
    <source>
        <dbReference type="SAM" id="SignalP"/>
    </source>
</evidence>
<organism evidence="4 5">
    <name type="scientific">Polaribacter aquimarinus</name>
    <dbReference type="NCBI Taxonomy" id="2100726"/>
    <lineage>
        <taxon>Bacteria</taxon>
        <taxon>Pseudomonadati</taxon>
        <taxon>Bacteroidota</taxon>
        <taxon>Flavobacteriia</taxon>
        <taxon>Flavobacteriales</taxon>
        <taxon>Flavobacteriaceae</taxon>
    </lineage>
</organism>
<dbReference type="Proteomes" id="UP000245670">
    <property type="component" value="Unassembled WGS sequence"/>
</dbReference>
<dbReference type="InterPro" id="IPR026444">
    <property type="entry name" value="Secre_tail"/>
</dbReference>
<dbReference type="RefSeq" id="WP_109405270.1">
    <property type="nucleotide sequence ID" value="NZ_QFFG01000004.1"/>
</dbReference>
<keyword evidence="5" id="KW-1185">Reference proteome</keyword>
<dbReference type="Gene3D" id="2.60.120.260">
    <property type="entry name" value="Galactose-binding domain-like"/>
    <property type="match status" value="2"/>
</dbReference>
<gene>
    <name evidence="4" type="ORF">DIS07_10835</name>
</gene>
<name>A0A2U2J9F5_9FLAO</name>
<evidence type="ECO:0000313" key="5">
    <source>
        <dbReference type="Proteomes" id="UP000245670"/>
    </source>
</evidence>
<protein>
    <recommendedName>
        <fullName evidence="3">Secretion system C-terminal sorting domain-containing protein</fullName>
    </recommendedName>
</protein>
<feature type="chain" id="PRO_5015533230" description="Secretion system C-terminal sorting domain-containing protein" evidence="2">
    <location>
        <begin position="19"/>
        <end position="606"/>
    </location>
</feature>